<dbReference type="InterPro" id="IPR001849">
    <property type="entry name" value="PH_domain"/>
</dbReference>
<dbReference type="EMBL" id="JANTQA010000023">
    <property type="protein sequence ID" value="KAJ3445422.1"/>
    <property type="molecule type" value="Genomic_DNA"/>
</dbReference>
<dbReference type="PROSITE" id="PS50003">
    <property type="entry name" value="PH_DOMAIN"/>
    <property type="match status" value="1"/>
</dbReference>
<sequence length="464" mass="54568">MTQNQGITSLGNNQTNYSGYEQNSENGFQNRDVLLTLLLQLQEEAKTKKFTSLQEISSQFLDQKVDDCSTKLSRSQPNEKTQEEKKEEKQKEKEKKDKEDEGKVQGEETNKKQKLMINKQTDIEEIAKAFNQTPYKTIQDCARSGVVKNNPLEIAKFIKNTFSFKKRSIGEYFSVSNEFTKQVLIEYTHFFNFKNLRLDEALRIYYNAFELPHDANKISLIVEILSNEYYKQNPYHFQSSITVYFLCFHVVFLNTIFHNSCIAHKTSKNEFIQLCGNIDHRKDLDRVLLEELYDGVSKEKIIIEYEDGTNNIISFTNPQIAGFMVKQGGRIKTWKRRWFLLSYHCLYYFKKYKDKEPCGKIPLGSVDINIGKPRGKKHKYIVEIALLSDKNNTQKKKNFENKNENSIENNRTYIISADSEKAQMFWYRNLLNSQVGCQLEKLIQEKKDLFLQNLKRNKFEKKLN</sequence>
<name>A0AAV7ZTZ2_9EUKA</name>
<dbReference type="GO" id="GO:0032012">
    <property type="term" value="P:regulation of ARF protein signal transduction"/>
    <property type="evidence" value="ECO:0007669"/>
    <property type="project" value="InterPro"/>
</dbReference>
<dbReference type="InterPro" id="IPR011993">
    <property type="entry name" value="PH-like_dom_sf"/>
</dbReference>
<dbReference type="Proteomes" id="UP001146793">
    <property type="component" value="Unassembled WGS sequence"/>
</dbReference>
<feature type="region of interest" description="Disordered" evidence="1">
    <location>
        <begin position="1"/>
        <end position="24"/>
    </location>
</feature>
<dbReference type="SMART" id="SM00222">
    <property type="entry name" value="Sec7"/>
    <property type="match status" value="1"/>
</dbReference>
<comment type="caution">
    <text evidence="4">The sequence shown here is derived from an EMBL/GenBank/DDBJ whole genome shotgun (WGS) entry which is preliminary data.</text>
</comment>
<dbReference type="SMART" id="SM00233">
    <property type="entry name" value="PH"/>
    <property type="match status" value="1"/>
</dbReference>
<evidence type="ECO:0000256" key="1">
    <source>
        <dbReference type="SAM" id="MobiDB-lite"/>
    </source>
</evidence>
<dbReference type="GO" id="GO:0016192">
    <property type="term" value="P:vesicle-mediated transport"/>
    <property type="evidence" value="ECO:0007669"/>
    <property type="project" value="UniProtKB-ARBA"/>
</dbReference>
<evidence type="ECO:0000313" key="5">
    <source>
        <dbReference type="Proteomes" id="UP001146793"/>
    </source>
</evidence>
<dbReference type="Pfam" id="PF00169">
    <property type="entry name" value="PH"/>
    <property type="match status" value="1"/>
</dbReference>
<evidence type="ECO:0000259" key="3">
    <source>
        <dbReference type="PROSITE" id="PS50190"/>
    </source>
</evidence>
<dbReference type="SUPFAM" id="SSF50729">
    <property type="entry name" value="PH domain-like"/>
    <property type="match status" value="1"/>
</dbReference>
<gene>
    <name evidence="4" type="ORF">M0812_11296</name>
</gene>
<dbReference type="GO" id="GO:0005737">
    <property type="term" value="C:cytoplasm"/>
    <property type="evidence" value="ECO:0007669"/>
    <property type="project" value="UniProtKB-ARBA"/>
</dbReference>
<dbReference type="AlphaFoldDB" id="A0AAV7ZTZ2"/>
<dbReference type="GO" id="GO:0012505">
    <property type="term" value="C:endomembrane system"/>
    <property type="evidence" value="ECO:0007669"/>
    <property type="project" value="UniProtKB-ARBA"/>
</dbReference>
<dbReference type="SUPFAM" id="SSF48425">
    <property type="entry name" value="Sec7 domain"/>
    <property type="match status" value="1"/>
</dbReference>
<dbReference type="InterPro" id="IPR023394">
    <property type="entry name" value="Sec7_C_sf"/>
</dbReference>
<protein>
    <submittedName>
        <fullName evidence="4">Cytohesin-4</fullName>
    </submittedName>
</protein>
<proteinExistence type="predicted"/>
<dbReference type="Pfam" id="PF01369">
    <property type="entry name" value="Sec7"/>
    <property type="match status" value="1"/>
</dbReference>
<evidence type="ECO:0000259" key="2">
    <source>
        <dbReference type="PROSITE" id="PS50003"/>
    </source>
</evidence>
<feature type="compositionally biased region" description="Basic and acidic residues" evidence="1">
    <location>
        <begin position="80"/>
        <end position="111"/>
    </location>
</feature>
<reference evidence="4" key="1">
    <citation type="submission" date="2022-08" db="EMBL/GenBank/DDBJ databases">
        <title>Novel sulphate-reducing endosymbionts in the free-living metamonad Anaeramoeba.</title>
        <authorList>
            <person name="Jerlstrom-Hultqvist J."/>
            <person name="Cepicka I."/>
            <person name="Gallot-Lavallee L."/>
            <person name="Salas-Leiva D."/>
            <person name="Curtis B.A."/>
            <person name="Zahonova K."/>
            <person name="Pipaliya S."/>
            <person name="Dacks J."/>
            <person name="Roger A.J."/>
        </authorList>
    </citation>
    <scope>NUCLEOTIDE SEQUENCE</scope>
    <source>
        <strain evidence="4">Busselton2</strain>
    </source>
</reference>
<feature type="region of interest" description="Disordered" evidence="1">
    <location>
        <begin position="68"/>
        <end position="113"/>
    </location>
</feature>
<dbReference type="Gene3D" id="2.30.29.30">
    <property type="entry name" value="Pleckstrin-homology domain (PH domain)/Phosphotyrosine-binding domain (PTB)"/>
    <property type="match status" value="1"/>
</dbReference>
<dbReference type="InterPro" id="IPR035999">
    <property type="entry name" value="Sec7_dom_sf"/>
</dbReference>
<dbReference type="PANTHER" id="PTHR10663">
    <property type="entry name" value="GUANYL-NUCLEOTIDE EXCHANGE FACTOR"/>
    <property type="match status" value="1"/>
</dbReference>
<evidence type="ECO:0000313" key="4">
    <source>
        <dbReference type="EMBL" id="KAJ3445422.1"/>
    </source>
</evidence>
<feature type="domain" description="PH" evidence="2">
    <location>
        <begin position="317"/>
        <end position="435"/>
    </location>
</feature>
<dbReference type="Gene3D" id="1.10.220.20">
    <property type="match status" value="1"/>
</dbReference>
<organism evidence="4 5">
    <name type="scientific">Anaeramoeba flamelloides</name>
    <dbReference type="NCBI Taxonomy" id="1746091"/>
    <lineage>
        <taxon>Eukaryota</taxon>
        <taxon>Metamonada</taxon>
        <taxon>Anaeramoebidae</taxon>
        <taxon>Anaeramoeba</taxon>
    </lineage>
</organism>
<dbReference type="Gene3D" id="1.10.1000.11">
    <property type="entry name" value="Arf Nucleotide-binding Site Opener,domain 2"/>
    <property type="match status" value="1"/>
</dbReference>
<dbReference type="PROSITE" id="PS50190">
    <property type="entry name" value="SEC7"/>
    <property type="match status" value="1"/>
</dbReference>
<accession>A0AAV7ZTZ2</accession>
<dbReference type="InterPro" id="IPR000904">
    <property type="entry name" value="Sec7_dom"/>
</dbReference>
<dbReference type="PANTHER" id="PTHR10663:SF388">
    <property type="entry name" value="GOLGI-SPECIFIC BREFELDIN A-RESISTANCE GUANINE NUCLEOTIDE EXCHANGE FACTOR 1"/>
    <property type="match status" value="1"/>
</dbReference>
<dbReference type="GO" id="GO:0005085">
    <property type="term" value="F:guanyl-nucleotide exchange factor activity"/>
    <property type="evidence" value="ECO:0007669"/>
    <property type="project" value="InterPro"/>
</dbReference>
<feature type="domain" description="SEC7" evidence="3">
    <location>
        <begin position="106"/>
        <end position="299"/>
    </location>
</feature>